<keyword evidence="2" id="KW-1133">Transmembrane helix</keyword>
<name>A0ABM1BQN4_LIMPO</name>
<gene>
    <name evidence="4" type="primary">LOC106470771</name>
</gene>
<dbReference type="GeneID" id="106470771"/>
<feature type="region of interest" description="Disordered" evidence="1">
    <location>
        <begin position="34"/>
        <end position="54"/>
    </location>
</feature>
<keyword evidence="2" id="KW-0812">Transmembrane</keyword>
<proteinExistence type="predicted"/>
<feature type="region of interest" description="Disordered" evidence="1">
    <location>
        <begin position="188"/>
        <end position="211"/>
    </location>
</feature>
<keyword evidence="2" id="KW-0472">Membrane</keyword>
<reference evidence="4" key="1">
    <citation type="submission" date="2025-08" db="UniProtKB">
        <authorList>
            <consortium name="RefSeq"/>
        </authorList>
    </citation>
    <scope>IDENTIFICATION</scope>
    <source>
        <tissue evidence="4">Muscle</tissue>
    </source>
</reference>
<feature type="region of interest" description="Disordered" evidence="1">
    <location>
        <begin position="405"/>
        <end position="427"/>
    </location>
</feature>
<organism evidence="3 4">
    <name type="scientific">Limulus polyphemus</name>
    <name type="common">Atlantic horseshoe crab</name>
    <dbReference type="NCBI Taxonomy" id="6850"/>
    <lineage>
        <taxon>Eukaryota</taxon>
        <taxon>Metazoa</taxon>
        <taxon>Ecdysozoa</taxon>
        <taxon>Arthropoda</taxon>
        <taxon>Chelicerata</taxon>
        <taxon>Merostomata</taxon>
        <taxon>Xiphosura</taxon>
        <taxon>Limulidae</taxon>
        <taxon>Limulus</taxon>
    </lineage>
</organism>
<feature type="non-terminal residue" evidence="4">
    <location>
        <position position="1"/>
    </location>
</feature>
<dbReference type="RefSeq" id="XP_013786791.2">
    <property type="nucleotide sequence ID" value="XM_013931337.2"/>
</dbReference>
<feature type="region of interest" description="Disordered" evidence="1">
    <location>
        <begin position="243"/>
        <end position="273"/>
    </location>
</feature>
<feature type="compositionally biased region" description="Basic residues" evidence="1">
    <location>
        <begin position="195"/>
        <end position="207"/>
    </location>
</feature>
<feature type="compositionally biased region" description="Polar residues" evidence="1">
    <location>
        <begin position="243"/>
        <end position="259"/>
    </location>
</feature>
<feature type="transmembrane region" description="Helical" evidence="2">
    <location>
        <begin position="470"/>
        <end position="492"/>
    </location>
</feature>
<evidence type="ECO:0000313" key="3">
    <source>
        <dbReference type="Proteomes" id="UP000694941"/>
    </source>
</evidence>
<feature type="compositionally biased region" description="Polar residues" evidence="1">
    <location>
        <begin position="413"/>
        <end position="422"/>
    </location>
</feature>
<sequence>KIVHFSSSLILVFGIIFGVFLECTCFPVQKGDSTFSDHTPSTTESSSGGLHQQSLPYQDIRTSDGEFMALELSDTAILGHMSSTWPLNKKVIPTISTSFPTRIFGASQASSFESHHQDRVPLQHHSHNLDLSQGWYETSSSNLDLNFRTVTPVDSSVNHPKIPYFHPSSRKVSDRILSSGGSLLLEESNISTSSHHSKSNKPGKLRRFFPNDEHGGYNSRGFYNDGLPDVDAGTEISQTVKKSEDVYSSSFSNQSTLSPENKESESDNSFKIPITDSDLKTTELYNQNAGDNYSFIQAIKKNSSATSIPNTSSESGVYHSSITPLENFPTDNETMKVNKIAGMAQVDHLASPEGPFVRSNRHSRLFDKTARNDTSVEKTLKNITKPTDFPTTGLVTWIAKLDNSSDPLDKNRQTSGKYPSSKTDPDLGLINDQPAGSGFNVERAPANPPSIMAPVSEARDSTQDTVSRGAVAGIVVGIISLAGLTAVTFLLLHNKDYCKAVNKLESKCSSDSCAYIDDSVRTSYMNSHIELPKDSTEEMSSLDNDSFLNSLEAVTIQNYWADNSKNTKV</sequence>
<evidence type="ECO:0000256" key="2">
    <source>
        <dbReference type="SAM" id="Phobius"/>
    </source>
</evidence>
<keyword evidence="3" id="KW-1185">Reference proteome</keyword>
<accession>A0ABM1BQN4</accession>
<protein>
    <submittedName>
        <fullName evidence="4">Uncharacterized protein LOC106470771</fullName>
    </submittedName>
</protein>
<dbReference type="Proteomes" id="UP000694941">
    <property type="component" value="Unplaced"/>
</dbReference>
<evidence type="ECO:0000313" key="4">
    <source>
        <dbReference type="RefSeq" id="XP_013786791.2"/>
    </source>
</evidence>
<evidence type="ECO:0000256" key="1">
    <source>
        <dbReference type="SAM" id="MobiDB-lite"/>
    </source>
</evidence>